<dbReference type="PROSITE" id="PS50231">
    <property type="entry name" value="RICIN_B_LECTIN"/>
    <property type="match status" value="1"/>
</dbReference>
<dbReference type="RefSeq" id="WP_345429968.1">
    <property type="nucleotide sequence ID" value="NZ_BAABHK010000002.1"/>
</dbReference>
<keyword evidence="5" id="KW-1185">Reference proteome</keyword>
<dbReference type="InterPro" id="IPR035992">
    <property type="entry name" value="Ricin_B-like_lectins"/>
</dbReference>
<name>A0ABP8U704_9ACTN</name>
<keyword evidence="2" id="KW-0732">Signal</keyword>
<evidence type="ECO:0000256" key="2">
    <source>
        <dbReference type="SAM" id="SignalP"/>
    </source>
</evidence>
<dbReference type="InterPro" id="IPR008979">
    <property type="entry name" value="Galactose-bd-like_sf"/>
</dbReference>
<dbReference type="PANTHER" id="PTHR42732:SF1">
    <property type="entry name" value="BETA-MANNOSIDASE"/>
    <property type="match status" value="1"/>
</dbReference>
<dbReference type="Pfam" id="PF02836">
    <property type="entry name" value="Glyco_hydro_2_C"/>
    <property type="match status" value="1"/>
</dbReference>
<reference evidence="5" key="1">
    <citation type="journal article" date="2019" name="Int. J. Syst. Evol. Microbiol.">
        <title>The Global Catalogue of Microorganisms (GCM) 10K type strain sequencing project: providing services to taxonomists for standard genome sequencing and annotation.</title>
        <authorList>
            <consortium name="The Broad Institute Genomics Platform"/>
            <consortium name="The Broad Institute Genome Sequencing Center for Infectious Disease"/>
            <person name="Wu L."/>
            <person name="Ma J."/>
        </authorList>
    </citation>
    <scope>NUCLEOTIDE SEQUENCE [LARGE SCALE GENOMIC DNA]</scope>
    <source>
        <strain evidence="5">JCM 17939</strain>
    </source>
</reference>
<dbReference type="InterPro" id="IPR000772">
    <property type="entry name" value="Ricin_B_lectin"/>
</dbReference>
<proteinExistence type="inferred from homology"/>
<protein>
    <submittedName>
        <fullName evidence="4">RICIN domain-containing protein</fullName>
    </submittedName>
</protein>
<dbReference type="InterPro" id="IPR006104">
    <property type="entry name" value="Glyco_hydro_2_N"/>
</dbReference>
<accession>A0ABP8U704</accession>
<dbReference type="Proteomes" id="UP001501442">
    <property type="component" value="Unassembled WGS sequence"/>
</dbReference>
<dbReference type="InterPro" id="IPR017853">
    <property type="entry name" value="GH"/>
</dbReference>
<dbReference type="SUPFAM" id="SSF49785">
    <property type="entry name" value="Galactose-binding domain-like"/>
    <property type="match status" value="1"/>
</dbReference>
<evidence type="ECO:0000259" key="3">
    <source>
        <dbReference type="SMART" id="SM00458"/>
    </source>
</evidence>
<sequence length="1004" mass="106466">MRRRALVLAASLVLAGGALEIPTTHASAHTKRASAHLTAAFAAGNTPLASVDLAGKWSFTPTGGTTTTITVPGGGWYKQGFTNVNEAVYTRTITVPDTGQPQSTWIEFGAVDHQATLSVDGTEVATRTTSFTPSNFDISAYAAPGTTHTISVAVKGRGALKNSANGKYLVPDAAEWSEAVPQGIYRSAQLRVYPAVFVSDAFIRTSVTNQTLGYDVSVTNSTGSSRTVTLSGSLSSDNGGSFSYPTLPGRTVTVAAHSTAKVTVGPVAWNLGAGSYWWPNVPYRSGYRAQLHRLAIHAATDDGHTSDAAYRFGFRESAQNGEYYYLNGVRVNLRGDNLQGADFDRIDNGGKGDAYDTLSGFLPPSSGNGGWPQAVDNYQRLNYNVVRIHQEPASPYMLDVADEMGLMVIDETAIRGSNNGQDFQAGHDNMVGHARDLVLRDRNHPSIIRWSQSNEPGLSNDTEQFEQDLYTAVNGNDGTRPVSVDGEAPNSYPDMTYSNFAVFPHYNGGLGAYNETVTAVSGRPDGEGEYIWPKCNTKQGFEWFATLTAAKRGKDAGDLRPYTLLSGWTGFVPGVKTTDFVPEEGGSPVYGADNLSDPWSNPQIQRIQAAFNPVAALDLPYWSASGISDESGSFPLPNSVDDYAYGAPVDRTVTIFNDDFSGTAVGLDWTARLDQPDGAVIASGSTTLTIPLGSRATQPITFTAPSNGSRIYLTLKTTKAGTTTFSDTAEYFTLGGNTTSVDDSDAAVAYSSGWSHASGESGPYKGTNSYSDVTDATATLNFTGTGITLRAVTAPDHGIVGVTVDGGTETLVDEYSATRTGDVAVWTSPRLASGAHTIRVRATGTKNTQSAYTWATIDRFVTTNAPVSGTNYRVVNRFSGKPLAVAGDSTADGAGVVQRSGAAAWTITSTSGNAYTLTYVPTGKVLDVNGGDATVGLQLQQWSANGGTNQMWYLRPTADGYFTIVSHDSGLLADDYALATDDDARVVQWTANGGTNQQWQLVPA</sequence>
<dbReference type="Pfam" id="PF14200">
    <property type="entry name" value="RicinB_lectin_2"/>
    <property type="match status" value="1"/>
</dbReference>
<dbReference type="SUPFAM" id="SSF51445">
    <property type="entry name" value="(Trans)glycosidases"/>
    <property type="match status" value="1"/>
</dbReference>
<comment type="similarity">
    <text evidence="1">Belongs to the glycosyl hydrolase 2 family.</text>
</comment>
<dbReference type="Pfam" id="PF02837">
    <property type="entry name" value="Glyco_hydro_2_N"/>
    <property type="match status" value="1"/>
</dbReference>
<organism evidence="4 5">
    <name type="scientific">Actinoallomurus vinaceus</name>
    <dbReference type="NCBI Taxonomy" id="1080074"/>
    <lineage>
        <taxon>Bacteria</taxon>
        <taxon>Bacillati</taxon>
        <taxon>Actinomycetota</taxon>
        <taxon>Actinomycetes</taxon>
        <taxon>Streptosporangiales</taxon>
        <taxon>Thermomonosporaceae</taxon>
        <taxon>Actinoallomurus</taxon>
    </lineage>
</organism>
<dbReference type="Gene3D" id="2.80.10.50">
    <property type="match status" value="1"/>
</dbReference>
<dbReference type="InterPro" id="IPR051913">
    <property type="entry name" value="GH2_Domain-Containing"/>
</dbReference>
<evidence type="ECO:0000313" key="4">
    <source>
        <dbReference type="EMBL" id="GAA4622635.1"/>
    </source>
</evidence>
<dbReference type="PANTHER" id="PTHR42732">
    <property type="entry name" value="BETA-GALACTOSIDASE"/>
    <property type="match status" value="1"/>
</dbReference>
<evidence type="ECO:0000256" key="1">
    <source>
        <dbReference type="ARBA" id="ARBA00007401"/>
    </source>
</evidence>
<dbReference type="CDD" id="cd00161">
    <property type="entry name" value="beta-trefoil_Ricin-like"/>
    <property type="match status" value="1"/>
</dbReference>
<evidence type="ECO:0000313" key="5">
    <source>
        <dbReference type="Proteomes" id="UP001501442"/>
    </source>
</evidence>
<dbReference type="SMART" id="SM00458">
    <property type="entry name" value="RICIN"/>
    <property type="match status" value="1"/>
</dbReference>
<dbReference type="EMBL" id="BAABHK010000002">
    <property type="protein sequence ID" value="GAA4622635.1"/>
    <property type="molecule type" value="Genomic_DNA"/>
</dbReference>
<dbReference type="Gene3D" id="2.60.120.260">
    <property type="entry name" value="Galactose-binding domain-like"/>
    <property type="match status" value="2"/>
</dbReference>
<feature type="chain" id="PRO_5046102234" evidence="2">
    <location>
        <begin position="21"/>
        <end position="1004"/>
    </location>
</feature>
<dbReference type="InterPro" id="IPR006103">
    <property type="entry name" value="Glyco_hydro_2_cat"/>
</dbReference>
<dbReference type="SUPFAM" id="SSF50370">
    <property type="entry name" value="Ricin B-like lectins"/>
    <property type="match status" value="1"/>
</dbReference>
<comment type="caution">
    <text evidence="4">The sequence shown here is derived from an EMBL/GenBank/DDBJ whole genome shotgun (WGS) entry which is preliminary data.</text>
</comment>
<feature type="signal peptide" evidence="2">
    <location>
        <begin position="1"/>
        <end position="20"/>
    </location>
</feature>
<dbReference type="Gene3D" id="3.20.20.80">
    <property type="entry name" value="Glycosidases"/>
    <property type="match status" value="1"/>
</dbReference>
<gene>
    <name evidence="4" type="ORF">GCM10023196_015620</name>
</gene>
<feature type="domain" description="Ricin B lectin" evidence="3">
    <location>
        <begin position="868"/>
        <end position="1002"/>
    </location>
</feature>